<evidence type="ECO:0000256" key="13">
    <source>
        <dbReference type="ARBA" id="ARBA00093635"/>
    </source>
</evidence>
<comment type="subcellular location">
    <subcellularLocation>
        <location evidence="2">Cytoplasm</location>
    </subcellularLocation>
    <subcellularLocation>
        <location evidence="1">Nucleus</location>
    </subcellularLocation>
</comment>
<dbReference type="PANTHER" id="PTHR46165">
    <property type="entry name" value="SET AND MYND DOMAIN-CONTAINING PROTEIN 4"/>
    <property type="match status" value="1"/>
</dbReference>
<dbReference type="Gene3D" id="6.10.140.2220">
    <property type="match status" value="1"/>
</dbReference>
<dbReference type="InterPro" id="IPR002893">
    <property type="entry name" value="Znf_MYND"/>
</dbReference>
<dbReference type="GO" id="GO:0005737">
    <property type="term" value="C:cytoplasm"/>
    <property type="evidence" value="ECO:0007669"/>
    <property type="project" value="UniProtKB-SubCell"/>
</dbReference>
<organism evidence="18 19">
    <name type="scientific">Chironomus riparius</name>
    <dbReference type="NCBI Taxonomy" id="315576"/>
    <lineage>
        <taxon>Eukaryota</taxon>
        <taxon>Metazoa</taxon>
        <taxon>Ecdysozoa</taxon>
        <taxon>Arthropoda</taxon>
        <taxon>Hexapoda</taxon>
        <taxon>Insecta</taxon>
        <taxon>Pterygota</taxon>
        <taxon>Neoptera</taxon>
        <taxon>Endopterygota</taxon>
        <taxon>Diptera</taxon>
        <taxon>Nematocera</taxon>
        <taxon>Chironomoidea</taxon>
        <taxon>Chironomidae</taxon>
        <taxon>Chironominae</taxon>
        <taxon>Chironomus</taxon>
    </lineage>
</organism>
<dbReference type="PROSITE" id="PS01360">
    <property type="entry name" value="ZF_MYND_1"/>
    <property type="match status" value="1"/>
</dbReference>
<dbReference type="PROSITE" id="PS50865">
    <property type="entry name" value="ZF_MYND_2"/>
    <property type="match status" value="1"/>
</dbReference>
<evidence type="ECO:0000256" key="4">
    <source>
        <dbReference type="ARBA" id="ARBA00022603"/>
    </source>
</evidence>
<keyword evidence="19" id="KW-1185">Reference proteome</keyword>
<evidence type="ECO:0000256" key="8">
    <source>
        <dbReference type="ARBA" id="ARBA00022771"/>
    </source>
</evidence>
<dbReference type="GO" id="GO:0032259">
    <property type="term" value="P:methylation"/>
    <property type="evidence" value="ECO:0007669"/>
    <property type="project" value="UniProtKB-KW"/>
</dbReference>
<evidence type="ECO:0000256" key="12">
    <source>
        <dbReference type="ARBA" id="ARBA00093423"/>
    </source>
</evidence>
<keyword evidence="9" id="KW-0862">Zinc</keyword>
<dbReference type="GO" id="GO:0008170">
    <property type="term" value="F:N-methyltransferase activity"/>
    <property type="evidence" value="ECO:0007669"/>
    <property type="project" value="UniProtKB-ARBA"/>
</dbReference>
<reference evidence="18" key="1">
    <citation type="submission" date="2022-01" db="EMBL/GenBank/DDBJ databases">
        <authorList>
            <person name="King R."/>
        </authorList>
    </citation>
    <scope>NUCLEOTIDE SEQUENCE</scope>
</reference>
<dbReference type="OrthoDB" id="62495at2759"/>
<dbReference type="GO" id="GO:0008757">
    <property type="term" value="F:S-adenosylmethionine-dependent methyltransferase activity"/>
    <property type="evidence" value="ECO:0007669"/>
    <property type="project" value="UniProtKB-ARBA"/>
</dbReference>
<keyword evidence="3" id="KW-0963">Cytoplasm</keyword>
<evidence type="ECO:0000313" key="18">
    <source>
        <dbReference type="EMBL" id="CAG9797073.1"/>
    </source>
</evidence>
<comment type="catalytic activity">
    <reaction evidence="11">
        <text>L-lysyl-[protein] + S-adenosyl-L-methionine = N(6)-methyl-L-lysyl-[protein] + S-adenosyl-L-homocysteine + H(+)</text>
        <dbReference type="Rhea" id="RHEA:51736"/>
        <dbReference type="Rhea" id="RHEA-COMP:9752"/>
        <dbReference type="Rhea" id="RHEA-COMP:13053"/>
        <dbReference type="ChEBI" id="CHEBI:15378"/>
        <dbReference type="ChEBI" id="CHEBI:29969"/>
        <dbReference type="ChEBI" id="CHEBI:57856"/>
        <dbReference type="ChEBI" id="CHEBI:59789"/>
        <dbReference type="ChEBI" id="CHEBI:61929"/>
    </reaction>
</comment>
<evidence type="ECO:0000259" key="16">
    <source>
        <dbReference type="PROSITE" id="PS50280"/>
    </source>
</evidence>
<sequence>MSLPEQTRNIGSKWDIVIKQMKKNQKKLSIKNSSNEIRVVQTIYETKIKKFISCFLDDLTPALKKSSQLSEEIRSEGNKIYKRNDQNVNLFESAFLYTLALKCSENDSDLSFAHGNRAAALMRLGFNKVARNDCEEAIKLNHPDPFKIYERMCSLSNGCIKDMRKNVAELEKYAKKGSKQSKEILQKYKTRLKAMEKETYVDDEEQEELNKLTLDDQSKDELKVKQMNSESLGRYVVAHKEIKTDEIIYNEIPFAFVPVHNYGVKKYFNTDCENCALVNVWPFLCLECRHSTYCSSQCRDEHFKIHKYECEGYKKNLFFEIGIAHLSLRVLLVGFPSLISKLELFADQEKLKKDPEKIFEQLIDLSSEFYHDYFGENSSSEFQEYARVLCLQPNLFRDNTFLMRNMPYVYTAYMLTIYLRECTTFFQDFLSSKIKDLLDDSGWDLLISALILRHIGQLVSNGHAIVDFRQNVFTTDALKLMLLKNQPNGGGLHLLLKSQRVFTGIFPRISMLNHSCEPNIRNVFEGRMLTIFAASDIPENGEIFNCYGPHWKLMSFQERQDTLKLQYNFECKCTKCLQTNDEYRFNNSILCRKCNRRLFYPDKKLSSDDNDDYSDEDDGSDENFRLRCDDCRKVHDNVHMKKFFSLLAQQSDSNFTMNQLYTTYLSAIFGMGSLDEIRYHMTEMMLHTLITNRNSINMQNANIPLTLSFELLNVKENLYGPYSVEFLEAGFFFLDVVSILIDKGVITERNNNQLIEQTLKKFLVSTEICSSNIKAIIRNYISRYCYVCVNE</sequence>
<dbReference type="InterPro" id="IPR001214">
    <property type="entry name" value="SET_dom"/>
</dbReference>
<evidence type="ECO:0000313" key="19">
    <source>
        <dbReference type="Proteomes" id="UP001153620"/>
    </source>
</evidence>
<evidence type="ECO:0000256" key="7">
    <source>
        <dbReference type="ARBA" id="ARBA00022723"/>
    </source>
</evidence>
<evidence type="ECO:0000256" key="14">
    <source>
        <dbReference type="ARBA" id="ARBA00093680"/>
    </source>
</evidence>
<dbReference type="GO" id="GO:0042826">
    <property type="term" value="F:histone deacetylase binding"/>
    <property type="evidence" value="ECO:0007669"/>
    <property type="project" value="TreeGrafter"/>
</dbReference>
<dbReference type="GO" id="GO:0008276">
    <property type="term" value="F:protein methyltransferase activity"/>
    <property type="evidence" value="ECO:0007669"/>
    <property type="project" value="UniProtKB-ARBA"/>
</dbReference>
<dbReference type="InterPro" id="IPR046341">
    <property type="entry name" value="SET_dom_sf"/>
</dbReference>
<keyword evidence="8 15" id="KW-0863">Zinc-finger</keyword>
<evidence type="ECO:0000259" key="17">
    <source>
        <dbReference type="PROSITE" id="PS50865"/>
    </source>
</evidence>
<dbReference type="Gene3D" id="1.25.40.10">
    <property type="entry name" value="Tetratricopeptide repeat domain"/>
    <property type="match status" value="1"/>
</dbReference>
<dbReference type="PROSITE" id="PS50280">
    <property type="entry name" value="SET"/>
    <property type="match status" value="1"/>
</dbReference>
<protein>
    <recommendedName>
        <fullName evidence="13">Protein-lysine N-methyltransferase SMYD4</fullName>
    </recommendedName>
    <alternativeName>
        <fullName evidence="14">SET and MYND domain-containing protein 4</fullName>
    </alternativeName>
</protein>
<dbReference type="Proteomes" id="UP001153620">
    <property type="component" value="Chromosome 1"/>
</dbReference>
<accession>A0A9N9RIU5</accession>
<name>A0A9N9RIU5_9DIPT</name>
<dbReference type="EMBL" id="OU895877">
    <property type="protein sequence ID" value="CAG9797073.1"/>
    <property type="molecule type" value="Genomic_DNA"/>
</dbReference>
<evidence type="ECO:0000256" key="15">
    <source>
        <dbReference type="PROSITE-ProRule" id="PRU00134"/>
    </source>
</evidence>
<evidence type="ECO:0000256" key="6">
    <source>
        <dbReference type="ARBA" id="ARBA00022691"/>
    </source>
</evidence>
<dbReference type="SUPFAM" id="SSF48452">
    <property type="entry name" value="TPR-like"/>
    <property type="match status" value="1"/>
</dbReference>
<evidence type="ECO:0000256" key="2">
    <source>
        <dbReference type="ARBA" id="ARBA00004496"/>
    </source>
</evidence>
<dbReference type="InterPro" id="IPR044421">
    <property type="entry name" value="SMYD4_SET"/>
</dbReference>
<dbReference type="GO" id="GO:0008270">
    <property type="term" value="F:zinc ion binding"/>
    <property type="evidence" value="ECO:0007669"/>
    <property type="project" value="UniProtKB-KW"/>
</dbReference>
<dbReference type="Gene3D" id="1.10.220.160">
    <property type="match status" value="2"/>
</dbReference>
<dbReference type="Gene3D" id="2.170.270.10">
    <property type="entry name" value="SET domain"/>
    <property type="match status" value="2"/>
</dbReference>
<comment type="function">
    <text evidence="12">Protein-lysine N-methyltransferase. Monomethylates PRMT5, modulating its transcriptional activity. May also act as a histone methyltransferase. Plays a critical role in cardiac development. Acts as a key epigenetic regulator of gene expression during cardiac development via its dual activities as a methyltransferase and negative regulator of HDAC1.</text>
</comment>
<keyword evidence="10" id="KW-0539">Nucleus</keyword>
<evidence type="ECO:0000256" key="9">
    <source>
        <dbReference type="ARBA" id="ARBA00022833"/>
    </source>
</evidence>
<evidence type="ECO:0000256" key="1">
    <source>
        <dbReference type="ARBA" id="ARBA00004123"/>
    </source>
</evidence>
<dbReference type="InterPro" id="IPR052097">
    <property type="entry name" value="SET-MYND_domain_protein"/>
</dbReference>
<keyword evidence="7" id="KW-0479">Metal-binding</keyword>
<gene>
    <name evidence="18" type="ORF">CHIRRI_LOCUS74</name>
</gene>
<dbReference type="SUPFAM" id="SSF82199">
    <property type="entry name" value="SET domain"/>
    <property type="match status" value="1"/>
</dbReference>
<evidence type="ECO:0000256" key="3">
    <source>
        <dbReference type="ARBA" id="ARBA00022490"/>
    </source>
</evidence>
<feature type="domain" description="SET" evidence="16">
    <location>
        <begin position="220"/>
        <end position="548"/>
    </location>
</feature>
<evidence type="ECO:0000256" key="5">
    <source>
        <dbReference type="ARBA" id="ARBA00022679"/>
    </source>
</evidence>
<keyword evidence="4" id="KW-0489">Methyltransferase</keyword>
<evidence type="ECO:0000256" key="10">
    <source>
        <dbReference type="ARBA" id="ARBA00023242"/>
    </source>
</evidence>
<dbReference type="GO" id="GO:0005634">
    <property type="term" value="C:nucleus"/>
    <property type="evidence" value="ECO:0007669"/>
    <property type="project" value="UniProtKB-SubCell"/>
</dbReference>
<reference evidence="18" key="2">
    <citation type="submission" date="2022-10" db="EMBL/GenBank/DDBJ databases">
        <authorList>
            <consortium name="ENA_rothamsted_submissions"/>
            <consortium name="culmorum"/>
            <person name="King R."/>
        </authorList>
    </citation>
    <scope>NUCLEOTIDE SEQUENCE</scope>
</reference>
<keyword evidence="5" id="KW-0808">Transferase</keyword>
<proteinExistence type="predicted"/>
<feature type="domain" description="MYND-type" evidence="17">
    <location>
        <begin position="272"/>
        <end position="310"/>
    </location>
</feature>
<dbReference type="SUPFAM" id="SSF144232">
    <property type="entry name" value="HIT/MYND zinc finger-like"/>
    <property type="match status" value="1"/>
</dbReference>
<evidence type="ECO:0000256" key="11">
    <source>
        <dbReference type="ARBA" id="ARBA00048985"/>
    </source>
</evidence>
<keyword evidence="6" id="KW-0949">S-adenosyl-L-methionine</keyword>
<dbReference type="CDD" id="cd10536">
    <property type="entry name" value="SET_SMYD4"/>
    <property type="match status" value="1"/>
</dbReference>
<dbReference type="PANTHER" id="PTHR46165:SF2">
    <property type="entry name" value="SET AND MYND DOMAIN-CONTAINING PROTEIN 4"/>
    <property type="match status" value="1"/>
</dbReference>
<dbReference type="Pfam" id="PF00856">
    <property type="entry name" value="SET"/>
    <property type="match status" value="1"/>
</dbReference>
<dbReference type="InterPro" id="IPR011990">
    <property type="entry name" value="TPR-like_helical_dom_sf"/>
</dbReference>
<dbReference type="AlphaFoldDB" id="A0A9N9RIU5"/>